<reference evidence="6 7" key="1">
    <citation type="journal article" date="2019" name="BMC Genomics">
        <title>New insights from Opisthorchis felineus genome: update on genomics of the epidemiologically important liver flukes.</title>
        <authorList>
            <person name="Ershov N.I."/>
            <person name="Mordvinov V.A."/>
            <person name="Prokhortchouk E.B."/>
            <person name="Pakharukova M.Y."/>
            <person name="Gunbin K.V."/>
            <person name="Ustyantsev K."/>
            <person name="Genaev M.A."/>
            <person name="Blinov A.G."/>
            <person name="Mazur A."/>
            <person name="Boulygina E."/>
            <person name="Tsygankova S."/>
            <person name="Khrameeva E."/>
            <person name="Chekanov N."/>
            <person name="Fan G."/>
            <person name="Xiao A."/>
            <person name="Zhang H."/>
            <person name="Xu X."/>
            <person name="Yang H."/>
            <person name="Solovyev V."/>
            <person name="Lee S.M."/>
            <person name="Liu X."/>
            <person name="Afonnikov D.A."/>
            <person name="Skryabin K.G."/>
        </authorList>
    </citation>
    <scope>NUCLEOTIDE SEQUENCE [LARGE SCALE GENOMIC DNA]</scope>
    <source>
        <strain evidence="6">AK-0245</strain>
        <tissue evidence="6">Whole organism</tissue>
    </source>
</reference>
<evidence type="ECO:0000256" key="3">
    <source>
        <dbReference type="ARBA" id="ARBA00022490"/>
    </source>
</evidence>
<gene>
    <name evidence="6" type="ORF">CRM22_007680</name>
</gene>
<dbReference type="STRING" id="147828.A0A4S2LML4"/>
<protein>
    <recommendedName>
        <fullName evidence="2">Leucine-rich repeat-containing protein 51</fullName>
    </recommendedName>
</protein>
<evidence type="ECO:0000313" key="7">
    <source>
        <dbReference type="Proteomes" id="UP000308267"/>
    </source>
</evidence>
<keyword evidence="5" id="KW-0677">Repeat</keyword>
<proteinExistence type="predicted"/>
<evidence type="ECO:0000313" key="6">
    <source>
        <dbReference type="EMBL" id="TGZ61998.1"/>
    </source>
</evidence>
<dbReference type="Pfam" id="PF14580">
    <property type="entry name" value="LRR_9"/>
    <property type="match status" value="1"/>
</dbReference>
<dbReference type="PANTHER" id="PTHR46545">
    <property type="entry name" value="LEUCINE-RICH REPEAT-CONTAINING PROTEIN 51"/>
    <property type="match status" value="1"/>
</dbReference>
<evidence type="ECO:0000256" key="4">
    <source>
        <dbReference type="ARBA" id="ARBA00022614"/>
    </source>
</evidence>
<dbReference type="InterPro" id="IPR032675">
    <property type="entry name" value="LRR_dom_sf"/>
</dbReference>
<dbReference type="OrthoDB" id="676979at2759"/>
<dbReference type="PANTHER" id="PTHR46545:SF1">
    <property type="entry name" value="LEUCINE-RICH REPEAT-CONTAINING PROTEIN 51"/>
    <property type="match status" value="1"/>
</dbReference>
<dbReference type="Proteomes" id="UP000308267">
    <property type="component" value="Unassembled WGS sequence"/>
</dbReference>
<keyword evidence="7" id="KW-1185">Reference proteome</keyword>
<dbReference type="Gene3D" id="3.80.10.10">
    <property type="entry name" value="Ribonuclease Inhibitor"/>
    <property type="match status" value="1"/>
</dbReference>
<dbReference type="SUPFAM" id="SSF52058">
    <property type="entry name" value="L domain-like"/>
    <property type="match status" value="1"/>
</dbReference>
<evidence type="ECO:0000256" key="5">
    <source>
        <dbReference type="ARBA" id="ARBA00022737"/>
    </source>
</evidence>
<sequence length="190" mass="21957">MVQTDSATLNIYQPLDFSFFDLKEVSDILKCEPRIQPGIHWKCPKNKDGKWITKTLKATNNQIEDMTEIPEVVHELFGSAEWITWLDFSCNKITSISSSIRKLTNLKVIYLHGNQIKCFQDVQRLCDLTDLRKLTLHGNPVEKEKNYFCIVIAMLPNLISLDFTGISKADHEASRPFERSGSRGRKRRKQ</sequence>
<comment type="caution">
    <text evidence="6">The sequence shown here is derived from an EMBL/GenBank/DDBJ whole genome shotgun (WGS) entry which is preliminary data.</text>
</comment>
<keyword evidence="3" id="KW-0963">Cytoplasm</keyword>
<dbReference type="InterPro" id="IPR001611">
    <property type="entry name" value="Leu-rich_rpt"/>
</dbReference>
<dbReference type="GO" id="GO:0005737">
    <property type="term" value="C:cytoplasm"/>
    <property type="evidence" value="ECO:0007669"/>
    <property type="project" value="UniProtKB-SubCell"/>
</dbReference>
<dbReference type="EMBL" id="SJOL01007743">
    <property type="protein sequence ID" value="TGZ61998.1"/>
    <property type="molecule type" value="Genomic_DNA"/>
</dbReference>
<name>A0A4S2LML4_OPIFE</name>
<dbReference type="PROSITE" id="PS51450">
    <property type="entry name" value="LRR"/>
    <property type="match status" value="1"/>
</dbReference>
<evidence type="ECO:0000256" key="2">
    <source>
        <dbReference type="ARBA" id="ARBA00014223"/>
    </source>
</evidence>
<comment type="subcellular location">
    <subcellularLocation>
        <location evidence="1">Cytoplasm</location>
    </subcellularLocation>
</comment>
<accession>A0A4S2LML4</accession>
<keyword evidence="4" id="KW-0433">Leucine-rich repeat</keyword>
<evidence type="ECO:0000256" key="1">
    <source>
        <dbReference type="ARBA" id="ARBA00004496"/>
    </source>
</evidence>
<organism evidence="6 7">
    <name type="scientific">Opisthorchis felineus</name>
    <dbReference type="NCBI Taxonomy" id="147828"/>
    <lineage>
        <taxon>Eukaryota</taxon>
        <taxon>Metazoa</taxon>
        <taxon>Spiralia</taxon>
        <taxon>Lophotrochozoa</taxon>
        <taxon>Platyhelminthes</taxon>
        <taxon>Trematoda</taxon>
        <taxon>Digenea</taxon>
        <taxon>Opisthorchiida</taxon>
        <taxon>Opisthorchiata</taxon>
        <taxon>Opisthorchiidae</taxon>
        <taxon>Opisthorchis</taxon>
    </lineage>
</organism>
<dbReference type="AlphaFoldDB" id="A0A4S2LML4"/>